<evidence type="ECO:0000313" key="3">
    <source>
        <dbReference type="Proteomes" id="UP000008710"/>
    </source>
</evidence>
<name>Q0RVQ0_RHOJR</name>
<dbReference type="RefSeq" id="WP_011600266.1">
    <property type="nucleotide sequence ID" value="NC_008270.1"/>
</dbReference>
<dbReference type="PATRIC" id="fig|101510.16.peg.8823"/>
<keyword evidence="2" id="KW-0614">Plasmid</keyword>
<dbReference type="KEGG" id="rha:RHA1_ro10447"/>
<protein>
    <submittedName>
        <fullName evidence="2">Uncharacterized protein</fullName>
    </submittedName>
</protein>
<dbReference type="Proteomes" id="UP000008710">
    <property type="component" value="Plasmid pRHL2"/>
</dbReference>
<dbReference type="AlphaFoldDB" id="Q0RVQ0"/>
<dbReference type="EMBL" id="CP000433">
    <property type="protein sequence ID" value="ABH00636.1"/>
    <property type="molecule type" value="Genomic_DNA"/>
</dbReference>
<organism evidence="2 3">
    <name type="scientific">Rhodococcus jostii (strain RHA1)</name>
    <dbReference type="NCBI Taxonomy" id="101510"/>
    <lineage>
        <taxon>Bacteria</taxon>
        <taxon>Bacillati</taxon>
        <taxon>Actinomycetota</taxon>
        <taxon>Actinomycetes</taxon>
        <taxon>Mycobacteriales</taxon>
        <taxon>Nocardiaceae</taxon>
        <taxon>Rhodococcus</taxon>
    </lineage>
</organism>
<feature type="region of interest" description="Disordered" evidence="1">
    <location>
        <begin position="1"/>
        <end position="30"/>
    </location>
</feature>
<gene>
    <name evidence="2" type="ordered locus">RHA1_ro10447</name>
</gene>
<geneLocation type="plasmid" evidence="2 3">
    <name>pRHL2</name>
</geneLocation>
<evidence type="ECO:0000313" key="2">
    <source>
        <dbReference type="EMBL" id="ABH00636.1"/>
    </source>
</evidence>
<feature type="compositionally biased region" description="Basic and acidic residues" evidence="1">
    <location>
        <begin position="1"/>
        <end position="15"/>
    </location>
</feature>
<accession>Q0RVQ0</accession>
<reference evidence="3" key="1">
    <citation type="journal article" date="2006" name="Proc. Natl. Acad. Sci. U.S.A.">
        <title>The complete genome of Rhodococcus sp. RHA1 provides insights into a catabolic powerhouse.</title>
        <authorList>
            <person name="McLeod M.P."/>
            <person name="Warren R.L."/>
            <person name="Hsiao W.W.L."/>
            <person name="Araki N."/>
            <person name="Myhre M."/>
            <person name="Fernandes C."/>
            <person name="Miyazawa D."/>
            <person name="Wong W."/>
            <person name="Lillquist A.L."/>
            <person name="Wang D."/>
            <person name="Dosanjh M."/>
            <person name="Hara H."/>
            <person name="Petrescu A."/>
            <person name="Morin R.D."/>
            <person name="Yang G."/>
            <person name="Stott J.M."/>
            <person name="Schein J.E."/>
            <person name="Shin H."/>
            <person name="Smailus D."/>
            <person name="Siddiqui A.S."/>
            <person name="Marra M.A."/>
            <person name="Jones S.J.M."/>
            <person name="Holt R."/>
            <person name="Brinkman F.S.L."/>
            <person name="Miyauchi K."/>
            <person name="Fukuda M."/>
            <person name="Davies J.E."/>
            <person name="Mohn W.W."/>
            <person name="Eltis L.D."/>
        </authorList>
    </citation>
    <scope>NUCLEOTIDE SEQUENCE [LARGE SCALE GENOMIC DNA]</scope>
    <source>
        <strain evidence="3">RHA1</strain>
    </source>
</reference>
<dbReference type="OrthoDB" id="4468424at2"/>
<dbReference type="HOGENOM" id="CLU_2013496_0_0_11"/>
<sequence length="123" mass="13350">MYQRPATEDEIRDKAPGLTASNSGGAFDENGNVVGGTTTYLITVTEPRDGWCTRNDLIDWGYSDAGIDRFFGPESDGPEEITGWTCEHIDHIEATVVVPALRMVDEAFSDPETPASILRAASI</sequence>
<evidence type="ECO:0000256" key="1">
    <source>
        <dbReference type="SAM" id="MobiDB-lite"/>
    </source>
</evidence>
<proteinExistence type="predicted"/>